<proteinExistence type="predicted"/>
<dbReference type="AlphaFoldDB" id="A0A0E4BYX3"/>
<organism evidence="2 3">
    <name type="scientific">Bradyrhizobium diazoefficiens</name>
    <dbReference type="NCBI Taxonomy" id="1355477"/>
    <lineage>
        <taxon>Bacteria</taxon>
        <taxon>Pseudomonadati</taxon>
        <taxon>Pseudomonadota</taxon>
        <taxon>Alphaproteobacteria</taxon>
        <taxon>Hyphomicrobiales</taxon>
        <taxon>Nitrobacteraceae</taxon>
        <taxon>Bradyrhizobium</taxon>
    </lineage>
</organism>
<dbReference type="InterPro" id="IPR027417">
    <property type="entry name" value="P-loop_NTPase"/>
</dbReference>
<name>A0A0E4BYX3_9BRAD</name>
<dbReference type="GO" id="GO:0003678">
    <property type="term" value="F:DNA helicase activity"/>
    <property type="evidence" value="ECO:0007669"/>
    <property type="project" value="InterPro"/>
</dbReference>
<gene>
    <name evidence="2" type="ORF">NK6_d_60</name>
</gene>
<reference evidence="2 3" key="1">
    <citation type="submission" date="2014-11" db="EMBL/GenBank/DDBJ databases">
        <title>Symbiosis island explosion on the genome of extra-slow-growing strains of soybean bradyrhizobia with massive insertion sequences.</title>
        <authorList>
            <person name="Iida T."/>
            <person name="Minamisawa K."/>
        </authorList>
    </citation>
    <scope>NUCLEOTIDE SEQUENCE [LARGE SCALE GENOMIC DNA]</scope>
    <source>
        <strain evidence="2 3">NK6</strain>
        <plasmid evidence="3">pNK6d DNA</plasmid>
    </source>
</reference>
<keyword evidence="2" id="KW-0067">ATP-binding</keyword>
<evidence type="ECO:0000313" key="2">
    <source>
        <dbReference type="EMBL" id="BAR63619.1"/>
    </source>
</evidence>
<dbReference type="InterPro" id="IPR007694">
    <property type="entry name" value="DNA_helicase_DnaB-like_C"/>
</dbReference>
<dbReference type="Proteomes" id="UP000063308">
    <property type="component" value="Plasmid pNK6d"/>
</dbReference>
<dbReference type="GO" id="GO:0006260">
    <property type="term" value="P:DNA replication"/>
    <property type="evidence" value="ECO:0007669"/>
    <property type="project" value="InterPro"/>
</dbReference>
<dbReference type="EMBL" id="AP014688">
    <property type="protein sequence ID" value="BAR63619.1"/>
    <property type="molecule type" value="Genomic_DNA"/>
</dbReference>
<feature type="domain" description="SF4 helicase" evidence="1">
    <location>
        <begin position="15"/>
        <end position="190"/>
    </location>
</feature>
<evidence type="ECO:0000313" key="3">
    <source>
        <dbReference type="Proteomes" id="UP000063308"/>
    </source>
</evidence>
<geneLocation type="plasmid" evidence="3">
    <name>pNK6d DNA</name>
</geneLocation>
<dbReference type="GO" id="GO:0005829">
    <property type="term" value="C:cytosol"/>
    <property type="evidence" value="ECO:0007669"/>
    <property type="project" value="TreeGrafter"/>
</dbReference>
<protein>
    <submittedName>
        <fullName evidence="2">Replicative DNA helicase</fullName>
    </submittedName>
</protein>
<keyword evidence="2" id="KW-0347">Helicase</keyword>
<keyword evidence="2" id="KW-0614">Plasmid</keyword>
<dbReference type="GO" id="GO:0005524">
    <property type="term" value="F:ATP binding"/>
    <property type="evidence" value="ECO:0007669"/>
    <property type="project" value="InterPro"/>
</dbReference>
<dbReference type="Gene3D" id="3.40.50.300">
    <property type="entry name" value="P-loop containing nucleotide triphosphate hydrolases"/>
    <property type="match status" value="1"/>
</dbReference>
<keyword evidence="2" id="KW-0547">Nucleotide-binding</keyword>
<dbReference type="PANTHER" id="PTHR30153">
    <property type="entry name" value="REPLICATIVE DNA HELICASE DNAB"/>
    <property type="match status" value="1"/>
</dbReference>
<dbReference type="SUPFAM" id="SSF52540">
    <property type="entry name" value="P-loop containing nucleoside triphosphate hydrolases"/>
    <property type="match status" value="1"/>
</dbReference>
<sequence length="190" mass="20650">MQNVGDDKAALAYQRNAKLSGLPTGLKDLDAKMGGLQPSDLIIIAGRPGMGKTSLATNIAFSVARAYQAPREGSSSTPEMSGGIVAFFSLEMSTEQLATRVIAEQSEISSSNIRRGDISENDFDALLVQRRQEIRLIPLYIDSTGAVTVGQLAARARRLKRQRGLHLIVVDYFQLMQAQSIVPRRTACAR</sequence>
<dbReference type="PROSITE" id="PS51199">
    <property type="entry name" value="SF4_HELICASE"/>
    <property type="match status" value="1"/>
</dbReference>
<dbReference type="Pfam" id="PF03796">
    <property type="entry name" value="DnaB_C"/>
    <property type="match status" value="1"/>
</dbReference>
<dbReference type="PANTHER" id="PTHR30153:SF2">
    <property type="entry name" value="REPLICATIVE DNA HELICASE"/>
    <property type="match status" value="1"/>
</dbReference>
<keyword evidence="2" id="KW-0378">Hydrolase</keyword>
<accession>A0A0E4BYX3</accession>
<evidence type="ECO:0000259" key="1">
    <source>
        <dbReference type="PROSITE" id="PS51199"/>
    </source>
</evidence>